<dbReference type="InterPro" id="IPR011992">
    <property type="entry name" value="EF-hand-dom_pair"/>
</dbReference>
<sequence length="147" mass="16910">MDPSSEELQEFERAFHMIDQDRVGSFTSKDLGIFMRNLGMKPIEGDLQSMINEIDLDGNGTVEFSEFLLAMSIKMCQMPNDDELRETFRVFDKDNNGFITAGQIRGVFLELNTNLNDEEIDEILREADKDDDGVVSLEDFSKMMYTR</sequence>
<gene>
    <name evidence="5" type="primary">LOC127565750</name>
</gene>
<reference evidence="5" key="1">
    <citation type="submission" date="2025-08" db="UniProtKB">
        <authorList>
            <consortium name="RefSeq"/>
        </authorList>
    </citation>
    <scope>IDENTIFICATION</scope>
    <source>
        <strain evidence="5">15112-1751.03</strain>
        <tissue evidence="5">Whole Adult</tissue>
    </source>
</reference>
<dbReference type="CDD" id="cd00051">
    <property type="entry name" value="EFh"/>
    <property type="match status" value="2"/>
</dbReference>
<dbReference type="Pfam" id="PF13499">
    <property type="entry name" value="EF-hand_7"/>
    <property type="match status" value="2"/>
</dbReference>
<dbReference type="Proteomes" id="UP000515160">
    <property type="component" value="Chromosome 3"/>
</dbReference>
<dbReference type="PANTHER" id="PTHR23048:SF0">
    <property type="entry name" value="CALMODULIN LIKE 3"/>
    <property type="match status" value="1"/>
</dbReference>
<organism evidence="4 5">
    <name type="scientific">Drosophila albomicans</name>
    <name type="common">Fruit fly</name>
    <dbReference type="NCBI Taxonomy" id="7291"/>
    <lineage>
        <taxon>Eukaryota</taxon>
        <taxon>Metazoa</taxon>
        <taxon>Ecdysozoa</taxon>
        <taxon>Arthropoda</taxon>
        <taxon>Hexapoda</taxon>
        <taxon>Insecta</taxon>
        <taxon>Pterygota</taxon>
        <taxon>Neoptera</taxon>
        <taxon>Endopterygota</taxon>
        <taxon>Diptera</taxon>
        <taxon>Brachycera</taxon>
        <taxon>Muscomorpha</taxon>
        <taxon>Ephydroidea</taxon>
        <taxon>Drosophilidae</taxon>
        <taxon>Drosophila</taxon>
    </lineage>
</organism>
<dbReference type="InterPro" id="IPR002048">
    <property type="entry name" value="EF_hand_dom"/>
</dbReference>
<protein>
    <submittedName>
        <fullName evidence="5">Neo-calmodulin-like</fullName>
    </submittedName>
</protein>
<dbReference type="InterPro" id="IPR050230">
    <property type="entry name" value="CALM/Myosin/TropC-like"/>
</dbReference>
<dbReference type="FunFam" id="1.10.238.10:FF:000001">
    <property type="entry name" value="Calmodulin 1"/>
    <property type="match status" value="1"/>
</dbReference>
<accession>A0A9C6W750</accession>
<evidence type="ECO:0000259" key="3">
    <source>
        <dbReference type="PROSITE" id="PS50222"/>
    </source>
</evidence>
<keyword evidence="1" id="KW-0677">Repeat</keyword>
<dbReference type="AlphaFoldDB" id="A0A9C6W750"/>
<evidence type="ECO:0000313" key="5">
    <source>
        <dbReference type="RefSeq" id="XP_051861866.1"/>
    </source>
</evidence>
<dbReference type="RefSeq" id="XP_051861866.1">
    <property type="nucleotide sequence ID" value="XM_052005906.1"/>
</dbReference>
<dbReference type="SUPFAM" id="SSF47473">
    <property type="entry name" value="EF-hand"/>
    <property type="match status" value="1"/>
</dbReference>
<dbReference type="SMART" id="SM00054">
    <property type="entry name" value="EFh"/>
    <property type="match status" value="4"/>
</dbReference>
<dbReference type="PANTHER" id="PTHR23048">
    <property type="entry name" value="MYOSIN LIGHT CHAIN 1, 3"/>
    <property type="match status" value="1"/>
</dbReference>
<feature type="domain" description="EF-hand" evidence="3">
    <location>
        <begin position="79"/>
        <end position="114"/>
    </location>
</feature>
<name>A0A9C6W750_DROAB</name>
<dbReference type="OrthoDB" id="26525at2759"/>
<dbReference type="PROSITE" id="PS00018">
    <property type="entry name" value="EF_HAND_1"/>
    <property type="match status" value="2"/>
</dbReference>
<keyword evidence="4" id="KW-1185">Reference proteome</keyword>
<feature type="domain" description="EF-hand" evidence="3">
    <location>
        <begin position="42"/>
        <end position="77"/>
    </location>
</feature>
<dbReference type="GO" id="GO:0005509">
    <property type="term" value="F:calcium ion binding"/>
    <property type="evidence" value="ECO:0007669"/>
    <property type="project" value="InterPro"/>
</dbReference>
<dbReference type="InterPro" id="IPR018247">
    <property type="entry name" value="EF_Hand_1_Ca_BS"/>
</dbReference>
<evidence type="ECO:0000313" key="4">
    <source>
        <dbReference type="Proteomes" id="UP000515160"/>
    </source>
</evidence>
<feature type="domain" description="EF-hand" evidence="3">
    <location>
        <begin position="115"/>
        <end position="147"/>
    </location>
</feature>
<dbReference type="GO" id="GO:0016460">
    <property type="term" value="C:myosin II complex"/>
    <property type="evidence" value="ECO:0007669"/>
    <property type="project" value="TreeGrafter"/>
</dbReference>
<keyword evidence="2" id="KW-0106">Calcium</keyword>
<dbReference type="GeneID" id="127565750"/>
<evidence type="ECO:0000256" key="2">
    <source>
        <dbReference type="ARBA" id="ARBA00022837"/>
    </source>
</evidence>
<proteinExistence type="predicted"/>
<feature type="domain" description="EF-hand" evidence="3">
    <location>
        <begin position="6"/>
        <end position="41"/>
    </location>
</feature>
<dbReference type="Gene3D" id="1.10.238.10">
    <property type="entry name" value="EF-hand"/>
    <property type="match status" value="1"/>
</dbReference>
<evidence type="ECO:0000256" key="1">
    <source>
        <dbReference type="ARBA" id="ARBA00022737"/>
    </source>
</evidence>
<dbReference type="PROSITE" id="PS50222">
    <property type="entry name" value="EF_HAND_2"/>
    <property type="match status" value="4"/>
</dbReference>